<dbReference type="OrthoDB" id="3819888at2759"/>
<protein>
    <recommendedName>
        <fullName evidence="3">Actin-like ATPase domain-containing protein</fullName>
    </recommendedName>
</protein>
<dbReference type="RefSeq" id="XP_022470698.1">
    <property type="nucleotide sequence ID" value="XM_022622756.1"/>
</dbReference>
<dbReference type="Proteomes" id="UP000176998">
    <property type="component" value="Unassembled WGS sequence"/>
</dbReference>
<organism evidence="1 2">
    <name type="scientific">Colletotrichum orchidophilum</name>
    <dbReference type="NCBI Taxonomy" id="1209926"/>
    <lineage>
        <taxon>Eukaryota</taxon>
        <taxon>Fungi</taxon>
        <taxon>Dikarya</taxon>
        <taxon>Ascomycota</taxon>
        <taxon>Pezizomycotina</taxon>
        <taxon>Sordariomycetes</taxon>
        <taxon>Hypocreomycetidae</taxon>
        <taxon>Glomerellales</taxon>
        <taxon>Glomerellaceae</taxon>
        <taxon>Colletotrichum</taxon>
    </lineage>
</organism>
<evidence type="ECO:0000313" key="2">
    <source>
        <dbReference type="Proteomes" id="UP000176998"/>
    </source>
</evidence>
<comment type="caution">
    <text evidence="1">The sequence shown here is derived from an EMBL/GenBank/DDBJ whole genome shotgun (WGS) entry which is preliminary data.</text>
</comment>
<sequence>EPGDVRRFRISSQRHVSQPFRCRSNSQILYLTKNRSVVGLDWGSTSVRLVVCSLPSDDEDYVSQPEVLFNQRNLETQDGTRYEKGAFNGYINISGTEEVYTGDELSPSTTQVSAKFFLGDGFLDTFRDFANGENSLRMEALKNINSADFEDRATKGLKKILKAVFLRLESESQKRSKPLRIVDFGLSVPAHWTLVEHERYKAIIKDTLEKDSTLLTSRSFDLDHIFDHLHFHTEAEAMAHFICSDEYVADKRLGRDDSQYVLFLDFGGHSMNGCLYYVRRARGKTALFRASDPIATVGGSALLETSVGDFCTSHAESDTGELGSNEFTQLLRNEFLKEFRTRLIALGNKEPFREEAADKFKVEFEDMNLTIERPSGYSSASKRFHVTIPRLDLTTMFRKAFLRPLLEAEKGIRDLKAKIASTQAGIRGRIVVSGGGAKNQRVKYYLYEVVEKISQGGASPPIVYLDKEPETPYESFNTAKGAAIATAKAHQTIATYIKNGAAFGMQVQRGRGGGGDAEWDEIATILLANTVQDSL</sequence>
<evidence type="ECO:0008006" key="3">
    <source>
        <dbReference type="Google" id="ProtNLM"/>
    </source>
</evidence>
<dbReference type="GeneID" id="34564266"/>
<gene>
    <name evidence="1" type="ORF">CORC01_11130</name>
</gene>
<accession>A0A1G4AWR5</accession>
<name>A0A1G4AWR5_9PEZI</name>
<dbReference type="AlphaFoldDB" id="A0A1G4AWR5"/>
<evidence type="ECO:0000313" key="1">
    <source>
        <dbReference type="EMBL" id="OHE93533.1"/>
    </source>
</evidence>
<keyword evidence="2" id="KW-1185">Reference proteome</keyword>
<reference evidence="1 2" key="1">
    <citation type="submission" date="2016-09" db="EMBL/GenBank/DDBJ databases">
        <authorList>
            <person name="Capua I."/>
            <person name="De Benedictis P."/>
            <person name="Joannis T."/>
            <person name="Lombin L.H."/>
            <person name="Cattoli G."/>
        </authorList>
    </citation>
    <scope>NUCLEOTIDE SEQUENCE [LARGE SCALE GENOMIC DNA]</scope>
    <source>
        <strain evidence="1 2">IMI 309357</strain>
    </source>
</reference>
<dbReference type="STRING" id="1209926.A0A1G4AWR5"/>
<proteinExistence type="predicted"/>
<dbReference type="EMBL" id="MJBS01000117">
    <property type="protein sequence ID" value="OHE93533.1"/>
    <property type="molecule type" value="Genomic_DNA"/>
</dbReference>
<feature type="non-terminal residue" evidence="1">
    <location>
        <position position="1"/>
    </location>
</feature>